<evidence type="ECO:0000313" key="3">
    <source>
        <dbReference type="Proteomes" id="UP000195139"/>
    </source>
</evidence>
<dbReference type="STRING" id="1834181.A5880_000931"/>
<keyword evidence="3" id="KW-1185">Reference proteome</keyword>
<proteinExistence type="predicted"/>
<dbReference type="EMBL" id="NGLE01000001">
    <property type="protein sequence ID" value="OTO10247.1"/>
    <property type="molecule type" value="Genomic_DNA"/>
</dbReference>
<protein>
    <submittedName>
        <fullName evidence="2">Uncharacterized protein</fullName>
    </submittedName>
</protein>
<dbReference type="OrthoDB" id="2157546at2"/>
<dbReference type="AlphaFoldDB" id="A0A242CJ20"/>
<sequence>MKTSTKIGLGLSVAAIASVSVAVIASEKIVKKVYHVSNRFKAKKFVNDTFGGNEKLLGIVDDLSDDELDSMMNVLGKVKEGRNKISAYGESLKDNTENIKDRLVRFVEEMI</sequence>
<dbReference type="EMBL" id="NGLE02000001">
    <property type="protein sequence ID" value="MEI5995448.1"/>
    <property type="molecule type" value="Genomic_DNA"/>
</dbReference>
<reference evidence="1 3" key="2">
    <citation type="submission" date="2018-07" db="EMBL/GenBank/DDBJ databases">
        <title>The Genome Sequence of Enterococcus sp. DIV0659b.</title>
        <authorList>
            <consortium name="The Broad Institute Genomics Platform"/>
            <consortium name="The Broad Institute Genomic Center for Infectious Diseases"/>
            <person name="Earl A."/>
            <person name="Manson A."/>
            <person name="Schwartman J."/>
            <person name="Gilmore M."/>
            <person name="Abouelleil A."/>
            <person name="Cao P."/>
            <person name="Chapman S."/>
            <person name="Cusick C."/>
            <person name="Shea T."/>
            <person name="Young S."/>
            <person name="Neafsey D."/>
            <person name="Nusbaum C."/>
            <person name="Birren B."/>
        </authorList>
    </citation>
    <scope>NUCLEOTIDE SEQUENCE [LARGE SCALE GENOMIC DNA]</scope>
    <source>
        <strain evidence="1 3">4G2_DIV0659</strain>
    </source>
</reference>
<dbReference type="RefSeq" id="WP_086329894.1">
    <property type="nucleotide sequence ID" value="NZ_NGLE02000001.1"/>
</dbReference>
<name>A0A242CJ20_9ENTE</name>
<comment type="caution">
    <text evidence="2">The sequence shown here is derived from an EMBL/GenBank/DDBJ whole genome shotgun (WGS) entry which is preliminary data.</text>
</comment>
<reference evidence="2" key="1">
    <citation type="submission" date="2017-05" db="EMBL/GenBank/DDBJ databases">
        <title>The Genome Sequence of Enterococcus sp. 4G2_DIV0659.</title>
        <authorList>
            <consortium name="The Broad Institute Genomics Platform"/>
            <consortium name="The Broad Institute Genomic Center for Infectious Diseases"/>
            <person name="Earl A."/>
            <person name="Manson A."/>
            <person name="Schwartman J."/>
            <person name="Gilmore M."/>
            <person name="Abouelleil A."/>
            <person name="Cao P."/>
            <person name="Chapman S."/>
            <person name="Cusick C."/>
            <person name="Shea T."/>
            <person name="Young S."/>
            <person name="Neafsey D."/>
            <person name="Nusbaum C."/>
            <person name="Birren B."/>
        </authorList>
    </citation>
    <scope>NUCLEOTIDE SEQUENCE [LARGE SCALE GENOMIC DNA]</scope>
    <source>
        <strain evidence="2">4G2_DIV0659</strain>
    </source>
</reference>
<dbReference type="Proteomes" id="UP000195139">
    <property type="component" value="Unassembled WGS sequence"/>
</dbReference>
<evidence type="ECO:0000313" key="1">
    <source>
        <dbReference type="EMBL" id="MEI5995448.1"/>
    </source>
</evidence>
<organism evidence="2">
    <name type="scientific">Candidatus Enterococcus mansonii</name>
    <dbReference type="NCBI Taxonomy" id="1834181"/>
    <lineage>
        <taxon>Bacteria</taxon>
        <taxon>Bacillati</taxon>
        <taxon>Bacillota</taxon>
        <taxon>Bacilli</taxon>
        <taxon>Lactobacillales</taxon>
        <taxon>Enterococcaceae</taxon>
        <taxon>Enterococcus</taxon>
    </lineage>
</organism>
<evidence type="ECO:0000313" key="2">
    <source>
        <dbReference type="EMBL" id="OTO10247.1"/>
    </source>
</evidence>
<gene>
    <name evidence="2" type="ORF">A5880_000931</name>
    <name evidence="1" type="ORF">A5880_003039</name>
</gene>
<accession>A0A242CJ20</accession>